<keyword evidence="2" id="KW-1185">Reference proteome</keyword>
<proteinExistence type="predicted"/>
<organism evidence="1 2">
    <name type="scientific">Nelumbo nucifera</name>
    <name type="common">Sacred lotus</name>
    <dbReference type="NCBI Taxonomy" id="4432"/>
    <lineage>
        <taxon>Eukaryota</taxon>
        <taxon>Viridiplantae</taxon>
        <taxon>Streptophyta</taxon>
        <taxon>Embryophyta</taxon>
        <taxon>Tracheophyta</taxon>
        <taxon>Spermatophyta</taxon>
        <taxon>Magnoliopsida</taxon>
        <taxon>Proteales</taxon>
        <taxon>Nelumbonaceae</taxon>
        <taxon>Nelumbo</taxon>
    </lineage>
</organism>
<reference evidence="1 2" key="1">
    <citation type="journal article" date="2020" name="Mol. Biol. Evol.">
        <title>Distinct Expression and Methylation Patterns for Genes with Different Fates following a Single Whole-Genome Duplication in Flowering Plants.</title>
        <authorList>
            <person name="Shi T."/>
            <person name="Rahmani R.S."/>
            <person name="Gugger P.F."/>
            <person name="Wang M."/>
            <person name="Li H."/>
            <person name="Zhang Y."/>
            <person name="Li Z."/>
            <person name="Wang Q."/>
            <person name="Van de Peer Y."/>
            <person name="Marchal K."/>
            <person name="Chen J."/>
        </authorList>
    </citation>
    <scope>NUCLEOTIDE SEQUENCE [LARGE SCALE GENOMIC DNA]</scope>
    <source>
        <tissue evidence="1">Leaf</tissue>
    </source>
</reference>
<dbReference type="EMBL" id="DUZY01000007">
    <property type="protein sequence ID" value="DAD44487.1"/>
    <property type="molecule type" value="Genomic_DNA"/>
</dbReference>
<dbReference type="AlphaFoldDB" id="A0A822ZHY3"/>
<sequence>MIEIKQATSIGVVVKTMKDNKHEGIDILCFVVQYIKNIGKSSQ</sequence>
<name>A0A822ZHY3_NELNU</name>
<accession>A0A822ZHY3</accession>
<evidence type="ECO:0000313" key="1">
    <source>
        <dbReference type="EMBL" id="DAD44487.1"/>
    </source>
</evidence>
<gene>
    <name evidence="1" type="ORF">HUJ06_002717</name>
</gene>
<evidence type="ECO:0000313" key="2">
    <source>
        <dbReference type="Proteomes" id="UP000607653"/>
    </source>
</evidence>
<dbReference type="Proteomes" id="UP000607653">
    <property type="component" value="Unassembled WGS sequence"/>
</dbReference>
<comment type="caution">
    <text evidence="1">The sequence shown here is derived from an EMBL/GenBank/DDBJ whole genome shotgun (WGS) entry which is preliminary data.</text>
</comment>
<protein>
    <submittedName>
        <fullName evidence="1">Uncharacterized protein</fullName>
    </submittedName>
</protein>